<feature type="non-terminal residue" evidence="2">
    <location>
        <position position="284"/>
    </location>
</feature>
<dbReference type="EC" id="4.1.3.4" evidence="2"/>
<feature type="compositionally biased region" description="Basic residues" evidence="1">
    <location>
        <begin position="261"/>
        <end position="270"/>
    </location>
</feature>
<dbReference type="GO" id="GO:0004419">
    <property type="term" value="F:hydroxymethylglutaryl-CoA lyase activity"/>
    <property type="evidence" value="ECO:0007669"/>
    <property type="project" value="UniProtKB-EC"/>
</dbReference>
<feature type="region of interest" description="Disordered" evidence="1">
    <location>
        <begin position="1"/>
        <end position="97"/>
    </location>
</feature>
<feature type="compositionally biased region" description="Basic residues" evidence="1">
    <location>
        <begin position="44"/>
        <end position="54"/>
    </location>
</feature>
<organism evidence="2">
    <name type="scientific">uncultured Thermomicrobiales bacterium</name>
    <dbReference type="NCBI Taxonomy" id="1645740"/>
    <lineage>
        <taxon>Bacteria</taxon>
        <taxon>Pseudomonadati</taxon>
        <taxon>Thermomicrobiota</taxon>
        <taxon>Thermomicrobia</taxon>
        <taxon>Thermomicrobiales</taxon>
        <taxon>environmental samples</taxon>
    </lineage>
</organism>
<gene>
    <name evidence="2" type="ORF">AVDCRST_MAG73-1428</name>
</gene>
<reference evidence="2" key="1">
    <citation type="submission" date="2020-02" db="EMBL/GenBank/DDBJ databases">
        <authorList>
            <person name="Meier V. D."/>
        </authorList>
    </citation>
    <scope>NUCLEOTIDE SEQUENCE</scope>
    <source>
        <strain evidence="2">AVDCRST_MAG73</strain>
    </source>
</reference>
<evidence type="ECO:0000256" key="1">
    <source>
        <dbReference type="SAM" id="MobiDB-lite"/>
    </source>
</evidence>
<proteinExistence type="predicted"/>
<dbReference type="EMBL" id="CADCWE010000089">
    <property type="protein sequence ID" value="CAA9536990.1"/>
    <property type="molecule type" value="Genomic_DNA"/>
</dbReference>
<feature type="region of interest" description="Disordered" evidence="1">
    <location>
        <begin position="142"/>
        <end position="284"/>
    </location>
</feature>
<keyword evidence="2" id="KW-0456">Lyase</keyword>
<feature type="compositionally biased region" description="Basic and acidic residues" evidence="1">
    <location>
        <begin position="9"/>
        <end position="18"/>
    </location>
</feature>
<protein>
    <submittedName>
        <fullName evidence="2">Hydroxymethylglutaryl-CoA lyase</fullName>
        <ecNumber evidence="2">4.1.3.4</ecNumber>
    </submittedName>
</protein>
<dbReference type="AlphaFoldDB" id="A0A6J4TZX4"/>
<feature type="compositionally biased region" description="Basic residues" evidence="1">
    <location>
        <begin position="201"/>
        <end position="240"/>
    </location>
</feature>
<accession>A0A6J4TZX4</accession>
<evidence type="ECO:0000313" key="2">
    <source>
        <dbReference type="EMBL" id="CAA9536990.1"/>
    </source>
</evidence>
<name>A0A6J4TZX4_9BACT</name>
<feature type="compositionally biased region" description="Basic residues" evidence="1">
    <location>
        <begin position="76"/>
        <end position="97"/>
    </location>
</feature>
<feature type="compositionally biased region" description="Basic residues" evidence="1">
    <location>
        <begin position="169"/>
        <end position="187"/>
    </location>
</feature>
<feature type="non-terminal residue" evidence="2">
    <location>
        <position position="1"/>
    </location>
</feature>
<sequence>GRGGSSGRAAERAGDRPDLGQGRLRRGARGIRSPSGGNDELRSSRRGAATRRRGGGADRDHAAAGRSLPRLGSQHARTRPRHGRRGRRHRVVRRRNRRLFPGERARLDRGDVRAVRADRPACPIRRSLAARLRVGRVRLPVRRAGRPRGGGGGRPPPVRPGVRRGGDRGHRRQRRTGRCRAVSRRSPARCSAGPPGDALPRHRRRGARQRRGGAGRRRADLRRRRRRSGRLPVRPRRAGKPGHGIVARLSRRARAGDRRRTGGGHRRRGRAPAVGRPDSGASSV</sequence>